<dbReference type="EMBL" id="FMAU01000010">
    <property type="protein sequence ID" value="SCC35419.1"/>
    <property type="molecule type" value="Genomic_DNA"/>
</dbReference>
<protein>
    <recommendedName>
        <fullName evidence="2">histidine kinase</fullName>
        <ecNumber evidence="2">2.7.13.3</ecNumber>
    </recommendedName>
</protein>
<accession>A0A0V8H6J7</accession>
<dbReference type="OrthoDB" id="199946at2"/>
<evidence type="ECO:0000313" key="11">
    <source>
        <dbReference type="EMBL" id="SCC35419.1"/>
    </source>
</evidence>
<dbReference type="InterPro" id="IPR011712">
    <property type="entry name" value="Sig_transdc_His_kin_sub3_dim/P"/>
</dbReference>
<evidence type="ECO:0000256" key="1">
    <source>
        <dbReference type="ARBA" id="ARBA00000085"/>
    </source>
</evidence>
<feature type="domain" description="Signal transduction histidine kinase subgroup 3 dimerisation and phosphoacceptor" evidence="10">
    <location>
        <begin position="175"/>
        <end position="234"/>
    </location>
</feature>
<evidence type="ECO:0000256" key="5">
    <source>
        <dbReference type="ARBA" id="ARBA00022741"/>
    </source>
</evidence>
<keyword evidence="7" id="KW-0067">ATP-binding</keyword>
<evidence type="ECO:0000256" key="9">
    <source>
        <dbReference type="SAM" id="Phobius"/>
    </source>
</evidence>
<dbReference type="EC" id="2.7.13.3" evidence="2"/>
<keyword evidence="4" id="KW-0808">Transferase</keyword>
<dbReference type="GO" id="GO:0005524">
    <property type="term" value="F:ATP binding"/>
    <property type="evidence" value="ECO:0007669"/>
    <property type="project" value="UniProtKB-KW"/>
</dbReference>
<dbReference type="PANTHER" id="PTHR24421">
    <property type="entry name" value="NITRATE/NITRITE SENSOR PROTEIN NARX-RELATED"/>
    <property type="match status" value="1"/>
</dbReference>
<evidence type="ECO:0000256" key="2">
    <source>
        <dbReference type="ARBA" id="ARBA00012438"/>
    </source>
</evidence>
<dbReference type="Proteomes" id="UP000181997">
    <property type="component" value="Unassembled WGS sequence"/>
</dbReference>
<proteinExistence type="predicted"/>
<dbReference type="InterPro" id="IPR036890">
    <property type="entry name" value="HATPase_C_sf"/>
</dbReference>
<dbReference type="InterPro" id="IPR050482">
    <property type="entry name" value="Sensor_HK_TwoCompSys"/>
</dbReference>
<keyword evidence="3" id="KW-0597">Phosphoprotein</keyword>
<keyword evidence="9" id="KW-0812">Transmembrane</keyword>
<keyword evidence="9" id="KW-1133">Transmembrane helix</keyword>
<dbReference type="PANTHER" id="PTHR24421:SF10">
    <property type="entry name" value="NITRATE_NITRITE SENSOR PROTEIN NARQ"/>
    <property type="match status" value="1"/>
</dbReference>
<comment type="catalytic activity">
    <reaction evidence="1">
        <text>ATP + protein L-histidine = ADP + protein N-phospho-L-histidine.</text>
        <dbReference type="EC" id="2.7.13.3"/>
    </reaction>
</comment>
<keyword evidence="8" id="KW-0902">Two-component regulatory system</keyword>
<evidence type="ECO:0000256" key="4">
    <source>
        <dbReference type="ARBA" id="ARBA00022679"/>
    </source>
</evidence>
<dbReference type="GO" id="GO:0000155">
    <property type="term" value="F:phosphorelay sensor kinase activity"/>
    <property type="evidence" value="ECO:0007669"/>
    <property type="project" value="InterPro"/>
</dbReference>
<gene>
    <name evidence="11" type="ORF">GA0061094_4227</name>
</gene>
<sequence length="367" mass="42089">MAAIIVRTIFLSVLWGTYIYDSSQNSISMIVLMLICSLSFALFFITPVSRHRLFLYICQTLLLLISSLVSPEPLLAWCIFCYFHLEASIQLLPGTYRMFMYSGILFFGIEAFLFWDSYTPAVIPFFAMFFFMTWKVNEGSHDLKEQRNLYDQLLGEYRKLKRVLYVTERNSKAEERTRIAREIHDSVGHNLTALLMKIEMLSIQHGRSLFKEIKNLAADSLDETREAVKALKEGEIEGIQSVIQLIRKLESESAVMVELTTQQGVLSTRLSNKQNIAVYRCIQEGITNAMKHSSVKEVKVMLGKTALGHLHFKITNQLDDVRPFQMGFGLTNMKERVEELGGRLEIHQTDKEFILRGAFPVEEVATA</sequence>
<dbReference type="GO" id="GO:0016020">
    <property type="term" value="C:membrane"/>
    <property type="evidence" value="ECO:0007669"/>
    <property type="project" value="InterPro"/>
</dbReference>
<name>A0A0V8H6J7_9BACI</name>
<keyword evidence="12" id="KW-1185">Reference proteome</keyword>
<dbReference type="RefSeq" id="WP_058299975.1">
    <property type="nucleotide sequence ID" value="NZ_FMAU01000010.1"/>
</dbReference>
<evidence type="ECO:0000256" key="8">
    <source>
        <dbReference type="ARBA" id="ARBA00023012"/>
    </source>
</evidence>
<keyword evidence="5" id="KW-0547">Nucleotide-binding</keyword>
<evidence type="ECO:0000259" key="10">
    <source>
        <dbReference type="Pfam" id="PF07730"/>
    </source>
</evidence>
<keyword evidence="6 11" id="KW-0418">Kinase</keyword>
<feature type="transmembrane region" description="Helical" evidence="9">
    <location>
        <begin position="26"/>
        <end position="46"/>
    </location>
</feature>
<keyword evidence="9" id="KW-0472">Membrane</keyword>
<dbReference type="Gene3D" id="1.20.5.1930">
    <property type="match status" value="1"/>
</dbReference>
<dbReference type="Pfam" id="PF07730">
    <property type="entry name" value="HisKA_3"/>
    <property type="match status" value="1"/>
</dbReference>
<evidence type="ECO:0000256" key="7">
    <source>
        <dbReference type="ARBA" id="ARBA00022840"/>
    </source>
</evidence>
<dbReference type="CDD" id="cd16917">
    <property type="entry name" value="HATPase_UhpB-NarQ-NarX-like"/>
    <property type="match status" value="1"/>
</dbReference>
<reference evidence="12" key="1">
    <citation type="submission" date="2016-08" db="EMBL/GenBank/DDBJ databases">
        <authorList>
            <person name="Varghese N."/>
            <person name="Submissions Spin"/>
        </authorList>
    </citation>
    <scope>NUCLEOTIDE SEQUENCE [LARGE SCALE GENOMIC DNA]</scope>
    <source>
        <strain evidence="12">SGD-1123</strain>
    </source>
</reference>
<dbReference type="AlphaFoldDB" id="A0A0V8H6J7"/>
<evidence type="ECO:0000256" key="3">
    <source>
        <dbReference type="ARBA" id="ARBA00022553"/>
    </source>
</evidence>
<dbReference type="GO" id="GO:0046983">
    <property type="term" value="F:protein dimerization activity"/>
    <property type="evidence" value="ECO:0007669"/>
    <property type="project" value="InterPro"/>
</dbReference>
<feature type="transmembrane region" description="Helical" evidence="9">
    <location>
        <begin position="99"/>
        <end position="115"/>
    </location>
</feature>
<organism evidence="11 12">
    <name type="scientific">[Bacillus] enclensis</name>
    <dbReference type="NCBI Taxonomy" id="1402860"/>
    <lineage>
        <taxon>Bacteria</taxon>
        <taxon>Bacillati</taxon>
        <taxon>Bacillota</taxon>
        <taxon>Bacilli</taxon>
        <taxon>Bacillales</taxon>
        <taxon>Bacillaceae</taxon>
        <taxon>Rossellomorea</taxon>
    </lineage>
</organism>
<dbReference type="SUPFAM" id="SSF55874">
    <property type="entry name" value="ATPase domain of HSP90 chaperone/DNA topoisomerase II/histidine kinase"/>
    <property type="match status" value="1"/>
</dbReference>
<evidence type="ECO:0000313" key="12">
    <source>
        <dbReference type="Proteomes" id="UP000181997"/>
    </source>
</evidence>
<dbReference type="Gene3D" id="3.30.565.10">
    <property type="entry name" value="Histidine kinase-like ATPase, C-terminal domain"/>
    <property type="match status" value="1"/>
</dbReference>
<evidence type="ECO:0000256" key="6">
    <source>
        <dbReference type="ARBA" id="ARBA00022777"/>
    </source>
</evidence>